<dbReference type="Proteomes" id="UP000645828">
    <property type="component" value="Unassembled WGS sequence"/>
</dbReference>
<evidence type="ECO:0000313" key="2">
    <source>
        <dbReference type="EMBL" id="CAD7684083.1"/>
    </source>
</evidence>
<name>A0A811Z1Z9_NYCPR</name>
<keyword evidence="3" id="KW-1185">Reference proteome</keyword>
<comment type="caution">
    <text evidence="2">The sequence shown here is derived from an EMBL/GenBank/DDBJ whole genome shotgun (WGS) entry which is preliminary data.</text>
</comment>
<accession>A0A811Z1Z9</accession>
<sequence length="96" mass="10509">MRDIEREAETQAEGEASSLFCLQKPLFSISDRYLHWPVPCRPHWRTAARVLRAPRGDRGPVRRAGRPGNPGAAGKGAAPSPGPQRTFVGNLVLNHS</sequence>
<evidence type="ECO:0000313" key="3">
    <source>
        <dbReference type="Proteomes" id="UP000645828"/>
    </source>
</evidence>
<reference evidence="2" key="1">
    <citation type="submission" date="2020-12" db="EMBL/GenBank/DDBJ databases">
        <authorList>
            <consortium name="Molecular Ecology Group"/>
        </authorList>
    </citation>
    <scope>NUCLEOTIDE SEQUENCE</scope>
    <source>
        <strain evidence="2">TBG_1078</strain>
    </source>
</reference>
<evidence type="ECO:0000256" key="1">
    <source>
        <dbReference type="SAM" id="MobiDB-lite"/>
    </source>
</evidence>
<dbReference type="AlphaFoldDB" id="A0A811Z1Z9"/>
<feature type="compositionally biased region" description="Low complexity" evidence="1">
    <location>
        <begin position="66"/>
        <end position="79"/>
    </location>
</feature>
<organism evidence="2 3">
    <name type="scientific">Nyctereutes procyonoides</name>
    <name type="common">Raccoon dog</name>
    <name type="synonym">Canis procyonoides</name>
    <dbReference type="NCBI Taxonomy" id="34880"/>
    <lineage>
        <taxon>Eukaryota</taxon>
        <taxon>Metazoa</taxon>
        <taxon>Chordata</taxon>
        <taxon>Craniata</taxon>
        <taxon>Vertebrata</taxon>
        <taxon>Euteleostomi</taxon>
        <taxon>Mammalia</taxon>
        <taxon>Eutheria</taxon>
        <taxon>Laurasiatheria</taxon>
        <taxon>Carnivora</taxon>
        <taxon>Caniformia</taxon>
        <taxon>Canidae</taxon>
        <taxon>Nyctereutes</taxon>
    </lineage>
</organism>
<dbReference type="EMBL" id="CAJHUB010000755">
    <property type="protein sequence ID" value="CAD7684083.1"/>
    <property type="molecule type" value="Genomic_DNA"/>
</dbReference>
<proteinExistence type="predicted"/>
<protein>
    <submittedName>
        <fullName evidence="2">(raccoon dog) hypothetical protein</fullName>
    </submittedName>
</protein>
<feature type="region of interest" description="Disordered" evidence="1">
    <location>
        <begin position="52"/>
        <end position="96"/>
    </location>
</feature>
<gene>
    <name evidence="2" type="ORF">NYPRO_LOCUS16876</name>
</gene>